<dbReference type="EMBL" id="JAYGIE010000090">
    <property type="protein sequence ID" value="MEA5479457.1"/>
    <property type="molecule type" value="Genomic_DNA"/>
</dbReference>
<dbReference type="SUPFAM" id="SSF48452">
    <property type="entry name" value="TPR-like"/>
    <property type="match status" value="3"/>
</dbReference>
<feature type="repeat" description="TPR" evidence="1">
    <location>
        <begin position="319"/>
        <end position="352"/>
    </location>
</feature>
<evidence type="ECO:0000313" key="4">
    <source>
        <dbReference type="Proteomes" id="UP001301388"/>
    </source>
</evidence>
<comment type="caution">
    <text evidence="3">The sequence shown here is derived from an EMBL/GenBank/DDBJ whole genome shotgun (WGS) entry which is preliminary data.</text>
</comment>
<dbReference type="PROSITE" id="PS50293">
    <property type="entry name" value="TPR_REGION"/>
    <property type="match status" value="6"/>
</dbReference>
<protein>
    <submittedName>
        <fullName evidence="3">Tetratricopeptide repeat protein</fullName>
    </submittedName>
</protein>
<dbReference type="InterPro" id="IPR011990">
    <property type="entry name" value="TPR-like_helical_dom_sf"/>
</dbReference>
<dbReference type="InterPro" id="IPR019734">
    <property type="entry name" value="TPR_rpt"/>
</dbReference>
<dbReference type="PANTHER" id="PTHR10098">
    <property type="entry name" value="RAPSYN-RELATED"/>
    <property type="match status" value="1"/>
</dbReference>
<accession>A0ABU5TMY1</accession>
<feature type="domain" description="CHAT" evidence="2">
    <location>
        <begin position="612"/>
        <end position="887"/>
    </location>
</feature>
<feature type="repeat" description="TPR" evidence="1">
    <location>
        <begin position="199"/>
        <end position="232"/>
    </location>
</feature>
<feature type="repeat" description="TPR" evidence="1">
    <location>
        <begin position="119"/>
        <end position="152"/>
    </location>
</feature>
<dbReference type="Pfam" id="PF12770">
    <property type="entry name" value="CHAT"/>
    <property type="match status" value="1"/>
</dbReference>
<keyword evidence="1" id="KW-0802">TPR repeat</keyword>
<name>A0ABU5TMY1_9CYAN</name>
<evidence type="ECO:0000259" key="2">
    <source>
        <dbReference type="Pfam" id="PF12770"/>
    </source>
</evidence>
<reference evidence="3 4" key="1">
    <citation type="submission" date="2023-12" db="EMBL/GenBank/DDBJ databases">
        <title>Baltic Sea Cyanobacteria.</title>
        <authorList>
            <person name="Delbaje E."/>
            <person name="Fewer D.P."/>
            <person name="Shishido T.K."/>
        </authorList>
    </citation>
    <scope>NUCLEOTIDE SEQUENCE [LARGE SCALE GENOMIC DNA]</scope>
    <source>
        <strain evidence="3 4">UHCC 0370</strain>
    </source>
</reference>
<dbReference type="RefSeq" id="WP_323262679.1">
    <property type="nucleotide sequence ID" value="NZ_JAYGIE010000090.1"/>
</dbReference>
<feature type="repeat" description="TPR" evidence="1">
    <location>
        <begin position="279"/>
        <end position="312"/>
    </location>
</feature>
<feature type="repeat" description="TPR" evidence="1">
    <location>
        <begin position="159"/>
        <end position="192"/>
    </location>
</feature>
<feature type="repeat" description="TPR" evidence="1">
    <location>
        <begin position="239"/>
        <end position="272"/>
    </location>
</feature>
<feature type="repeat" description="TPR" evidence="1">
    <location>
        <begin position="79"/>
        <end position="112"/>
    </location>
</feature>
<dbReference type="SMART" id="SM00028">
    <property type="entry name" value="TPR"/>
    <property type="match status" value="10"/>
</dbReference>
<evidence type="ECO:0000313" key="3">
    <source>
        <dbReference type="EMBL" id="MEA5479457.1"/>
    </source>
</evidence>
<keyword evidence="4" id="KW-1185">Reference proteome</keyword>
<dbReference type="PANTHER" id="PTHR10098:SF108">
    <property type="entry name" value="TETRATRICOPEPTIDE REPEAT PROTEIN 28"/>
    <property type="match status" value="1"/>
</dbReference>
<proteinExistence type="predicted"/>
<dbReference type="Gene3D" id="1.25.40.10">
    <property type="entry name" value="Tetratricopeptide repeat domain"/>
    <property type="match status" value="3"/>
</dbReference>
<dbReference type="InterPro" id="IPR024983">
    <property type="entry name" value="CHAT_dom"/>
</dbReference>
<dbReference type="Pfam" id="PF13424">
    <property type="entry name" value="TPR_12"/>
    <property type="match status" value="5"/>
</dbReference>
<feature type="repeat" description="TPR" evidence="1">
    <location>
        <begin position="359"/>
        <end position="392"/>
    </location>
</feature>
<sequence>MRKFLGLVGLGLLLVGLPVQVMVSEVGWAQVATDRRTESIKLYQLGTQQYRKGQLKESLATFQQVLTITREIKDRAGEGTILNNIGLVYSSLGKYSKALEYYQQALAIIKEVDDRAGEGTTLNNIGLVYRSLGQYPKALEYYQKALAIIKQVGDRAGEGATLNNIGLVYHSLGQYPKALEYYQQTLAISKEVGNRADEGRTLNNIGGVYDSLGHYPKALEYYQKALAIRKEVGDRAGEGATLNNIGVVYQRLGQYQKALEYFQQALTIRKEVGNRAGVGTTLNNIGAVYQSLGQYQKALEYYQQALAIRKEVGNRADEGTTLNNIGLVYQSLGQYQKALEYYQQALAIRKEVGDLAGVGQTFNNIGFFYHSLRQYQKALEYYQQALAITKEIDDRASEGRTLNNIGYAVDAQSQTEIAILLFKESVKVQESIRKDLKKLSREEQQSFTRTVASTYRTLSDRLLKQGRVTEALQVLDLLKIQELEDYLKNIKGNDITAQGVRLLEPEKAISSQLSNLNIEKIPELNRQLASQLKQLPKSEINKVPAYLQNIPQRAVLIYPLILDDRLELIVFSSGSIPANYTIPIKKADLETLIIDFRASLMDWGSEDAMISSKKIYDILIKPIEAELQQANADTILYAPDSFLRYIPIASLYDGKQYLVEKYRINNLIAYSLFDSNYNSFTNLRIYAGAFGGKAGERKFGQTALPASIPEVEYINATFPNTNKYIEQNFTAKTTKEKVAGNTVVHFATHAEFSSQSPLDSYVLFGDGSKITLAEISELPLKDTALVVLSACQTGIGKTLGSGAEILGFGYQVQLAGAKASIASLWSVEDGGTQLLMQDFYKSLQKGNIAPSTALREAQLSMIRKPIKQGEINYNHPYFWSAFVVIGNGL</sequence>
<gene>
    <name evidence="3" type="ORF">VB774_17690</name>
</gene>
<organism evidence="3 4">
    <name type="scientific">Pseudanabaena galeata UHCC 0370</name>
    <dbReference type="NCBI Taxonomy" id="3110310"/>
    <lineage>
        <taxon>Bacteria</taxon>
        <taxon>Bacillati</taxon>
        <taxon>Cyanobacteriota</taxon>
        <taxon>Cyanophyceae</taxon>
        <taxon>Pseudanabaenales</taxon>
        <taxon>Pseudanabaenaceae</taxon>
        <taxon>Pseudanabaena</taxon>
    </lineage>
</organism>
<dbReference type="Proteomes" id="UP001301388">
    <property type="component" value="Unassembled WGS sequence"/>
</dbReference>
<dbReference type="PROSITE" id="PS50005">
    <property type="entry name" value="TPR"/>
    <property type="match status" value="8"/>
</dbReference>
<evidence type="ECO:0000256" key="1">
    <source>
        <dbReference type="PROSITE-ProRule" id="PRU00339"/>
    </source>
</evidence>